<organism evidence="4 5">
    <name type="scientific">Cobetia amphilecti</name>
    <dbReference type="NCBI Taxonomy" id="1055104"/>
    <lineage>
        <taxon>Bacteria</taxon>
        <taxon>Pseudomonadati</taxon>
        <taxon>Pseudomonadota</taxon>
        <taxon>Gammaproteobacteria</taxon>
        <taxon>Oceanospirillales</taxon>
        <taxon>Halomonadaceae</taxon>
        <taxon>Cobetia</taxon>
    </lineage>
</organism>
<evidence type="ECO:0000313" key="4">
    <source>
        <dbReference type="EMBL" id="MDO6671665.1"/>
    </source>
</evidence>
<dbReference type="SUPFAM" id="SSF51735">
    <property type="entry name" value="NAD(P)-binding Rossmann-fold domains"/>
    <property type="match status" value="1"/>
</dbReference>
<dbReference type="InterPro" id="IPR036291">
    <property type="entry name" value="NAD(P)-bd_dom_sf"/>
</dbReference>
<evidence type="ECO:0000256" key="2">
    <source>
        <dbReference type="ARBA" id="ARBA00023027"/>
    </source>
</evidence>
<gene>
    <name evidence="4" type="ORF">Q4535_05980</name>
</gene>
<keyword evidence="1" id="KW-0560">Oxidoreductase</keyword>
<evidence type="ECO:0000256" key="1">
    <source>
        <dbReference type="ARBA" id="ARBA00023002"/>
    </source>
</evidence>
<dbReference type="PANTHER" id="PTHR43333">
    <property type="entry name" value="2-HACID_DH_C DOMAIN-CONTAINING PROTEIN"/>
    <property type="match status" value="1"/>
</dbReference>
<dbReference type="GO" id="GO:0016491">
    <property type="term" value="F:oxidoreductase activity"/>
    <property type="evidence" value="ECO:0007669"/>
    <property type="project" value="UniProtKB-KW"/>
</dbReference>
<reference evidence="4" key="1">
    <citation type="submission" date="2023-07" db="EMBL/GenBank/DDBJ databases">
        <title>Genome content predicts the carbon catabolic preferences of heterotrophic bacteria.</title>
        <authorList>
            <person name="Gralka M."/>
        </authorList>
    </citation>
    <scope>NUCLEOTIDE SEQUENCE</scope>
    <source>
        <strain evidence="4">C2R13</strain>
    </source>
</reference>
<proteinExistence type="predicted"/>
<protein>
    <submittedName>
        <fullName evidence="4">NAD(P)-dependent oxidoreductase</fullName>
    </submittedName>
</protein>
<dbReference type="RefSeq" id="WP_303567906.1">
    <property type="nucleotide sequence ID" value="NZ_JAUORK010000005.1"/>
</dbReference>
<comment type="caution">
    <text evidence="4">The sequence shown here is derived from an EMBL/GenBank/DDBJ whole genome shotgun (WGS) entry which is preliminary data.</text>
</comment>
<evidence type="ECO:0000313" key="5">
    <source>
        <dbReference type="Proteomes" id="UP001170481"/>
    </source>
</evidence>
<name>A0AAP4TXT7_9GAMM</name>
<dbReference type="PANTHER" id="PTHR43333:SF1">
    <property type="entry name" value="D-ISOMER SPECIFIC 2-HYDROXYACID DEHYDROGENASE NAD-BINDING DOMAIN-CONTAINING PROTEIN"/>
    <property type="match status" value="1"/>
</dbReference>
<accession>A0AAP4TXT7</accession>
<dbReference type="GO" id="GO:0051287">
    <property type="term" value="F:NAD binding"/>
    <property type="evidence" value="ECO:0007669"/>
    <property type="project" value="InterPro"/>
</dbReference>
<dbReference type="InterPro" id="IPR006140">
    <property type="entry name" value="D-isomer_DH_NAD-bd"/>
</dbReference>
<sequence length="318" mass="34282">MPSQAPILGVYLSESLDLDSVYGEALRQLGDDVVLRHPHEIEDPSAVRFAICWQPGEDAFTPYPNLRLAMSIAAGVDALLGHPGLSAEVQVARVRDPHQAYLMAGFAAHEVLHREREFAVMADNATRGEWQPLAMRAPEKAQVAVLGHGSMGRAVVTSLLTLGFSVTVACRSEPAAPVPGVRYLTGEAAVMAAADGADYLINILPLTPATENVLNAALFARLRHGAWLVQIGRGEHLVEADLEAALDAGQLAGATLDVFREEPLAPTHRWWQDARLRITPHVASDSLPEVVAEQVVATARELRDGLPLTLGVDRQRGY</sequence>
<evidence type="ECO:0000259" key="3">
    <source>
        <dbReference type="Pfam" id="PF02826"/>
    </source>
</evidence>
<dbReference type="EMBL" id="JAUORK010000005">
    <property type="protein sequence ID" value="MDO6671665.1"/>
    <property type="molecule type" value="Genomic_DNA"/>
</dbReference>
<dbReference type="Pfam" id="PF02826">
    <property type="entry name" value="2-Hacid_dh_C"/>
    <property type="match status" value="1"/>
</dbReference>
<dbReference type="Proteomes" id="UP001170481">
    <property type="component" value="Unassembled WGS sequence"/>
</dbReference>
<dbReference type="AlphaFoldDB" id="A0AAP4TXT7"/>
<keyword evidence="2" id="KW-0520">NAD</keyword>
<dbReference type="Gene3D" id="3.40.50.720">
    <property type="entry name" value="NAD(P)-binding Rossmann-like Domain"/>
    <property type="match status" value="2"/>
</dbReference>
<feature type="domain" description="D-isomer specific 2-hydroxyacid dehydrogenase NAD-binding" evidence="3">
    <location>
        <begin position="112"/>
        <end position="283"/>
    </location>
</feature>